<dbReference type="EMBL" id="PJEO01000051">
    <property type="protein sequence ID" value="PKQ44293.1"/>
    <property type="molecule type" value="Genomic_DNA"/>
</dbReference>
<evidence type="ECO:0008006" key="5">
    <source>
        <dbReference type="Google" id="ProtNLM"/>
    </source>
</evidence>
<keyword evidence="4" id="KW-1185">Reference proteome</keyword>
<dbReference type="OrthoDB" id="1522162at2"/>
<dbReference type="SUPFAM" id="SSF53756">
    <property type="entry name" value="UDP-Glycosyltransferase/glycogen phosphorylase"/>
    <property type="match status" value="1"/>
</dbReference>
<proteinExistence type="predicted"/>
<sequence length="366" mass="41546">MKILHVSGATGWGGNEQQLFDLIFGLQKLGIDNAIFCFKNCPVENIAKNKNIKYSSIPKVKAYSFNYAKSLNKYNDEYKPDIIHIHTSNSLTAYVIADFIFKLKRPTVFSKKGISGAMGLLSTFKYNYININKIICVSEAVKEAFIKVIKPKNYYKLCVVYDGINIERSENKSFVNLRKDFNIPEHAILIGNLANHSNAKDLVTMVKTAKELIYNQEIKNVHFVQIGREGKNTKEFMPLIKEYGLEPYFTCTGFLENAMDLLSQLDIYLMTSEREGLPLTIYEAFFKKIPVVSTKAGGIPEAIQHGYNGLLVNIKEAELLAMNLKTLIVDAELQKMFVERSYKLLFKKFTASQCAVNTLNVYNSLL</sequence>
<dbReference type="PANTHER" id="PTHR12526:SF627">
    <property type="entry name" value="D-RHAMNOSYLTRANSFERASE WBPZ"/>
    <property type="match status" value="1"/>
</dbReference>
<feature type="domain" description="Glycosyltransferase subfamily 4-like N-terminal" evidence="2">
    <location>
        <begin position="12"/>
        <end position="168"/>
    </location>
</feature>
<dbReference type="CDD" id="cd03801">
    <property type="entry name" value="GT4_PimA-like"/>
    <property type="match status" value="1"/>
</dbReference>
<organism evidence="3 4">
    <name type="scientific">Confluentibacter flavum</name>
    <dbReference type="NCBI Taxonomy" id="1909700"/>
    <lineage>
        <taxon>Bacteria</taxon>
        <taxon>Pseudomonadati</taxon>
        <taxon>Bacteroidota</taxon>
        <taxon>Flavobacteriia</taxon>
        <taxon>Flavobacteriales</taxon>
        <taxon>Flavobacteriaceae</taxon>
        <taxon>Confluentibacter</taxon>
    </lineage>
</organism>
<dbReference type="Pfam" id="PF13439">
    <property type="entry name" value="Glyco_transf_4"/>
    <property type="match status" value="1"/>
</dbReference>
<reference evidence="3 4" key="1">
    <citation type="submission" date="2017-12" db="EMBL/GenBank/DDBJ databases">
        <title>Confluentibacter flavum sp. nov., isolated from the saline lake.</title>
        <authorList>
            <person name="Yu L."/>
        </authorList>
    </citation>
    <scope>NUCLEOTIDE SEQUENCE [LARGE SCALE GENOMIC DNA]</scope>
    <source>
        <strain evidence="3 4">3B</strain>
    </source>
</reference>
<evidence type="ECO:0000313" key="4">
    <source>
        <dbReference type="Proteomes" id="UP000233435"/>
    </source>
</evidence>
<comment type="caution">
    <text evidence="3">The sequence shown here is derived from an EMBL/GenBank/DDBJ whole genome shotgun (WGS) entry which is preliminary data.</text>
</comment>
<dbReference type="AlphaFoldDB" id="A0A2N3HHA4"/>
<evidence type="ECO:0000259" key="1">
    <source>
        <dbReference type="Pfam" id="PF00534"/>
    </source>
</evidence>
<name>A0A2N3HHA4_9FLAO</name>
<evidence type="ECO:0000259" key="2">
    <source>
        <dbReference type="Pfam" id="PF13439"/>
    </source>
</evidence>
<dbReference type="InterPro" id="IPR028098">
    <property type="entry name" value="Glyco_trans_4-like_N"/>
</dbReference>
<dbReference type="Proteomes" id="UP000233435">
    <property type="component" value="Unassembled WGS sequence"/>
</dbReference>
<protein>
    <recommendedName>
        <fullName evidence="5">Glycosyltransferase family 1 protein</fullName>
    </recommendedName>
</protein>
<feature type="domain" description="Glycosyl transferase family 1" evidence="1">
    <location>
        <begin position="177"/>
        <end position="343"/>
    </location>
</feature>
<dbReference type="Gene3D" id="3.40.50.2000">
    <property type="entry name" value="Glycogen Phosphorylase B"/>
    <property type="match status" value="2"/>
</dbReference>
<gene>
    <name evidence="3" type="ORF">CSW08_14440</name>
</gene>
<dbReference type="InterPro" id="IPR001296">
    <property type="entry name" value="Glyco_trans_1"/>
</dbReference>
<dbReference type="Pfam" id="PF00534">
    <property type="entry name" value="Glycos_transf_1"/>
    <property type="match status" value="1"/>
</dbReference>
<accession>A0A2N3HHA4</accession>
<dbReference type="PANTHER" id="PTHR12526">
    <property type="entry name" value="GLYCOSYLTRANSFERASE"/>
    <property type="match status" value="1"/>
</dbReference>
<dbReference type="GO" id="GO:0016757">
    <property type="term" value="F:glycosyltransferase activity"/>
    <property type="evidence" value="ECO:0007669"/>
    <property type="project" value="InterPro"/>
</dbReference>
<evidence type="ECO:0000313" key="3">
    <source>
        <dbReference type="EMBL" id="PKQ44293.1"/>
    </source>
</evidence>
<dbReference type="RefSeq" id="WP_106660576.1">
    <property type="nucleotide sequence ID" value="NZ_PJEO01000051.1"/>
</dbReference>